<feature type="transmembrane region" description="Helical" evidence="6">
    <location>
        <begin position="157"/>
        <end position="179"/>
    </location>
</feature>
<protein>
    <recommendedName>
        <fullName evidence="7">DUF2179 domain-containing protein</fullName>
    </recommendedName>
</protein>
<dbReference type="eggNOG" id="COG1284">
    <property type="taxonomic scope" value="Bacteria"/>
</dbReference>
<dbReference type="EMBL" id="ACZL01000012">
    <property type="protein sequence ID" value="EHI56147.1"/>
    <property type="molecule type" value="Genomic_DNA"/>
</dbReference>
<dbReference type="PANTHER" id="PTHR33545">
    <property type="entry name" value="UPF0750 MEMBRANE PROTEIN YITT-RELATED"/>
    <property type="match status" value="1"/>
</dbReference>
<dbReference type="STRING" id="679200.HMPREF9333_00677"/>
<comment type="caution">
    <text evidence="8">The sequence shown here is derived from an EMBL/GenBank/DDBJ whole genome shotgun (WGS) entry which is preliminary data.</text>
</comment>
<accession>G5GGI7</accession>
<dbReference type="CDD" id="cd16380">
    <property type="entry name" value="YitT_C"/>
    <property type="match status" value="1"/>
</dbReference>
<evidence type="ECO:0000256" key="1">
    <source>
        <dbReference type="ARBA" id="ARBA00004651"/>
    </source>
</evidence>
<feature type="transmembrane region" description="Helical" evidence="6">
    <location>
        <begin position="185"/>
        <end position="204"/>
    </location>
</feature>
<evidence type="ECO:0000256" key="5">
    <source>
        <dbReference type="ARBA" id="ARBA00023136"/>
    </source>
</evidence>
<proteinExistence type="predicted"/>
<dbReference type="Pfam" id="PF02588">
    <property type="entry name" value="YitT_membrane"/>
    <property type="match status" value="1"/>
</dbReference>
<dbReference type="InterPro" id="IPR051461">
    <property type="entry name" value="UPF0750_membrane"/>
</dbReference>
<keyword evidence="5 6" id="KW-0472">Membrane</keyword>
<dbReference type="AlphaFoldDB" id="G5GGI7"/>
<evidence type="ECO:0000313" key="9">
    <source>
        <dbReference type="Proteomes" id="UP000003011"/>
    </source>
</evidence>
<dbReference type="HOGENOM" id="CLU_063199_1_1_9"/>
<dbReference type="PANTHER" id="PTHR33545:SF4">
    <property type="entry name" value="UPF0750 MEMBRANE PROTEIN YXKD"/>
    <property type="match status" value="1"/>
</dbReference>
<comment type="subcellular location">
    <subcellularLocation>
        <location evidence="1">Cell membrane</location>
        <topology evidence="1">Multi-pass membrane protein</topology>
    </subcellularLocation>
</comment>
<dbReference type="InterPro" id="IPR019264">
    <property type="entry name" value="DUF2179"/>
</dbReference>
<keyword evidence="9" id="KW-1185">Reference proteome</keyword>
<sequence>MNEKFNIKKILNMTTKEIIYSIILITIGCVIYSCGINGFIIPNKFATGGIAGVSIVVKYITHIPTGNTNFVLNTVLLIIGWHFLEKRTLIFTGYTLVVISICLNVVHPTPFVSDNILIPAVAGGILTGTGMGMVIIGNGTTAGSDIIAMIMKKYLGIGFAAGVMICDVLVMFFSCFVIGVEKMIVTTMLLFIATQVMAFLTEGLNRKKSIIIITDKPDEVADIILTDINRGVTVLKGYGYYTKEEKKVLYTVVNSYQIMTVQRQILHIDPKAFISIMDTYQVIGQGFTFFNPDNKNKDFFLR</sequence>
<keyword evidence="3 6" id="KW-0812">Transmembrane</keyword>
<evidence type="ECO:0000256" key="3">
    <source>
        <dbReference type="ARBA" id="ARBA00022692"/>
    </source>
</evidence>
<dbReference type="Pfam" id="PF10035">
    <property type="entry name" value="DUF2179"/>
    <property type="match status" value="1"/>
</dbReference>
<organism evidence="8 9">
    <name type="scientific">Johnsonella ignava ATCC 51276</name>
    <dbReference type="NCBI Taxonomy" id="679200"/>
    <lineage>
        <taxon>Bacteria</taxon>
        <taxon>Bacillati</taxon>
        <taxon>Bacillota</taxon>
        <taxon>Clostridia</taxon>
        <taxon>Lachnospirales</taxon>
        <taxon>Lachnospiraceae</taxon>
        <taxon>Johnsonella</taxon>
    </lineage>
</organism>
<gene>
    <name evidence="8" type="ORF">HMPREF9333_00677</name>
</gene>
<dbReference type="Gene3D" id="3.30.70.120">
    <property type="match status" value="1"/>
</dbReference>
<name>G5GGI7_9FIRM</name>
<dbReference type="Proteomes" id="UP000003011">
    <property type="component" value="Unassembled WGS sequence"/>
</dbReference>
<evidence type="ECO:0000259" key="7">
    <source>
        <dbReference type="Pfam" id="PF10035"/>
    </source>
</evidence>
<dbReference type="PIRSF" id="PIRSF006483">
    <property type="entry name" value="Membrane_protein_YitT"/>
    <property type="match status" value="1"/>
</dbReference>
<dbReference type="GO" id="GO:0005886">
    <property type="term" value="C:plasma membrane"/>
    <property type="evidence" value="ECO:0007669"/>
    <property type="project" value="UniProtKB-SubCell"/>
</dbReference>
<keyword evidence="4 6" id="KW-1133">Transmembrane helix</keyword>
<reference evidence="8 9" key="1">
    <citation type="submission" date="2011-08" db="EMBL/GenBank/DDBJ databases">
        <title>The Genome Sequence of Johnsonella ignava ATCC 51276.</title>
        <authorList>
            <consortium name="The Broad Institute Genome Sequencing Platform"/>
            <person name="Earl A."/>
            <person name="Ward D."/>
            <person name="Feldgarden M."/>
            <person name="Gevers D."/>
            <person name="Izard J."/>
            <person name="Blanton J.M."/>
            <person name="Baranova O.V."/>
            <person name="Dewhirst F.E."/>
            <person name="Young S.K."/>
            <person name="Zeng Q."/>
            <person name="Gargeya S."/>
            <person name="Fitzgerald M."/>
            <person name="Haas B."/>
            <person name="Abouelleil A."/>
            <person name="Alvarado L."/>
            <person name="Arachchi H.M."/>
            <person name="Berlin A."/>
            <person name="Brown A."/>
            <person name="Chapman S.B."/>
            <person name="Chen Z."/>
            <person name="Dunbar C."/>
            <person name="Freedman E."/>
            <person name="Gearin G."/>
            <person name="Gellesch M."/>
            <person name="Goldberg J."/>
            <person name="Griggs A."/>
            <person name="Gujja S."/>
            <person name="Heiman D."/>
            <person name="Howarth C."/>
            <person name="Larson L."/>
            <person name="Lui A."/>
            <person name="MacDonald P.J.P."/>
            <person name="Montmayeur A."/>
            <person name="Murphy C."/>
            <person name="Neiman D."/>
            <person name="Pearson M."/>
            <person name="Priest M."/>
            <person name="Roberts A."/>
            <person name="Saif S."/>
            <person name="Shea T."/>
            <person name="Shenoy N."/>
            <person name="Sisk P."/>
            <person name="Stolte C."/>
            <person name="Sykes S."/>
            <person name="Wortman J."/>
            <person name="Nusbaum C."/>
            <person name="Birren B."/>
        </authorList>
    </citation>
    <scope>NUCLEOTIDE SEQUENCE [LARGE SCALE GENOMIC DNA]</scope>
    <source>
        <strain evidence="8 9">ATCC 51276</strain>
    </source>
</reference>
<evidence type="ECO:0000256" key="2">
    <source>
        <dbReference type="ARBA" id="ARBA00022475"/>
    </source>
</evidence>
<dbReference type="RefSeq" id="WP_005539837.1">
    <property type="nucleotide sequence ID" value="NZ_JH378830.1"/>
</dbReference>
<dbReference type="OrthoDB" id="9779786at2"/>
<evidence type="ECO:0000256" key="6">
    <source>
        <dbReference type="SAM" id="Phobius"/>
    </source>
</evidence>
<keyword evidence="2" id="KW-1003">Cell membrane</keyword>
<dbReference type="InterPro" id="IPR003740">
    <property type="entry name" value="YitT"/>
</dbReference>
<feature type="domain" description="DUF2179" evidence="7">
    <location>
        <begin position="230"/>
        <end position="284"/>
    </location>
</feature>
<feature type="transmembrane region" description="Helical" evidence="6">
    <location>
        <begin position="61"/>
        <end position="84"/>
    </location>
</feature>
<feature type="transmembrane region" description="Helical" evidence="6">
    <location>
        <begin position="91"/>
        <end position="110"/>
    </location>
</feature>
<feature type="transmembrane region" description="Helical" evidence="6">
    <location>
        <begin position="18"/>
        <end position="41"/>
    </location>
</feature>
<dbReference type="InterPro" id="IPR015867">
    <property type="entry name" value="N-reg_PII/ATP_PRibTrfase_C"/>
</dbReference>
<dbReference type="PROSITE" id="PS51257">
    <property type="entry name" value="PROKAR_LIPOPROTEIN"/>
    <property type="match status" value="1"/>
</dbReference>
<evidence type="ECO:0000313" key="8">
    <source>
        <dbReference type="EMBL" id="EHI56147.1"/>
    </source>
</evidence>
<evidence type="ECO:0000256" key="4">
    <source>
        <dbReference type="ARBA" id="ARBA00022989"/>
    </source>
</evidence>
<feature type="transmembrane region" description="Helical" evidence="6">
    <location>
        <begin position="116"/>
        <end position="136"/>
    </location>
</feature>